<protein>
    <recommendedName>
        <fullName evidence="4">RING-type domain-containing protein</fullName>
    </recommendedName>
</protein>
<dbReference type="OrthoDB" id="2398441at2759"/>
<reference evidence="3" key="2">
    <citation type="submission" date="2020-04" db="EMBL/GenBank/DDBJ databases">
        <authorList>
            <consortium name="NCBI Genome Project"/>
        </authorList>
    </citation>
    <scope>NUCLEOTIDE SEQUENCE</scope>
    <source>
        <strain evidence="3">CBS 342.82</strain>
    </source>
</reference>
<evidence type="ECO:0000313" key="2">
    <source>
        <dbReference type="Proteomes" id="UP000504637"/>
    </source>
</evidence>
<sequence>MNTTDHHLQSDTRHHQSLFVQQDEHYNNEQTTRRRRISPSRSERPSRFAGDGLDFRRPVMSQSHSQYIDLTREDSSRSADSRTDGLRQLRSNLALPTARAQRLPRYERNIISIGSDAEEEEDGTIRPMLHPYPFPRREESDTQGPPQHSMLRQPSQRGTALEGRTTQDHLQHTGSTHRSSSRNAGYTTPQPSYGDNTVIDLTDDNDNDDEVVVTDTRYVGRGGDQLGHPDPGMRDMPDYAMARFMPRLYERFRDLQTVEGRSRRTMPPLPLADFFRRHGPPIPPAPQPPPAADRVVEGYRMMRNMFTYDAPAFDMGLPGGNRVPSPKYEPPKDAAPGFTRTPGEDEVVVCPNCGDELATGPDEMKQELWVIKACGHVYCGSCARSGLKAQKSSKSAGKGKGKATDDFPGLPPLKLCVVNGCDSKISKSTIIRIYSS</sequence>
<reference evidence="3" key="3">
    <citation type="submission" date="2025-08" db="UniProtKB">
        <authorList>
            <consortium name="RefSeq"/>
        </authorList>
    </citation>
    <scope>IDENTIFICATION</scope>
    <source>
        <strain evidence="3">CBS 342.82</strain>
    </source>
</reference>
<feature type="region of interest" description="Disordered" evidence="1">
    <location>
        <begin position="1"/>
        <end position="92"/>
    </location>
</feature>
<dbReference type="InterPro" id="IPR038886">
    <property type="entry name" value="E3_SLX5/Rfp1"/>
</dbReference>
<evidence type="ECO:0008006" key="4">
    <source>
        <dbReference type="Google" id="ProtNLM"/>
    </source>
</evidence>
<reference evidence="3" key="1">
    <citation type="submission" date="2020-01" db="EMBL/GenBank/DDBJ databases">
        <authorList>
            <consortium name="DOE Joint Genome Institute"/>
            <person name="Haridas S."/>
            <person name="Albert R."/>
            <person name="Binder M."/>
            <person name="Bloem J."/>
            <person name="Labutti K."/>
            <person name="Salamov A."/>
            <person name="Andreopoulos B."/>
            <person name="Baker S.E."/>
            <person name="Barry K."/>
            <person name="Bills G."/>
            <person name="Bluhm B.H."/>
            <person name="Cannon C."/>
            <person name="Castanera R."/>
            <person name="Culley D.E."/>
            <person name="Daum C."/>
            <person name="Ezra D."/>
            <person name="Gonzalez J.B."/>
            <person name="Henrissat B."/>
            <person name="Kuo A."/>
            <person name="Liang C."/>
            <person name="Lipzen A."/>
            <person name="Lutzoni F."/>
            <person name="Magnuson J."/>
            <person name="Mondo S."/>
            <person name="Nolan M."/>
            <person name="Ohm R."/>
            <person name="Pangilinan J."/>
            <person name="Park H.-J."/>
            <person name="Ramirez L."/>
            <person name="Alfaro M."/>
            <person name="Sun H."/>
            <person name="Tritt A."/>
            <person name="Yoshinaga Y."/>
            <person name="Zwiers L.-H."/>
            <person name="Turgeon B.G."/>
            <person name="Goodwin S.B."/>
            <person name="Spatafora J.W."/>
            <person name="Crous P.W."/>
            <person name="Grigoriev I.V."/>
        </authorList>
    </citation>
    <scope>NUCLEOTIDE SEQUENCE</scope>
    <source>
        <strain evidence="3">CBS 342.82</strain>
    </source>
</reference>
<dbReference type="AlphaFoldDB" id="A0A6J3LVR9"/>
<dbReference type="PANTHER" id="PTHR28042">
    <property type="entry name" value="E3 UBIQUITIN-PROTEIN LIGASE COMPLEX SLX5-SLX8 SUBUNIT SLX5"/>
    <property type="match status" value="1"/>
</dbReference>
<organism evidence="3">
    <name type="scientific">Dissoconium aciculare CBS 342.82</name>
    <dbReference type="NCBI Taxonomy" id="1314786"/>
    <lineage>
        <taxon>Eukaryota</taxon>
        <taxon>Fungi</taxon>
        <taxon>Dikarya</taxon>
        <taxon>Ascomycota</taxon>
        <taxon>Pezizomycotina</taxon>
        <taxon>Dothideomycetes</taxon>
        <taxon>Dothideomycetidae</taxon>
        <taxon>Mycosphaerellales</taxon>
        <taxon>Dissoconiaceae</taxon>
        <taxon>Dissoconium</taxon>
    </lineage>
</organism>
<accession>A0A6J3LVR9</accession>
<dbReference type="RefSeq" id="XP_033456896.1">
    <property type="nucleotide sequence ID" value="XM_033605598.1"/>
</dbReference>
<keyword evidence="2" id="KW-1185">Reference proteome</keyword>
<feature type="compositionally biased region" description="Basic and acidic residues" evidence="1">
    <location>
        <begin position="70"/>
        <end position="87"/>
    </location>
</feature>
<gene>
    <name evidence="3" type="ORF">K489DRAFT_383420</name>
</gene>
<feature type="compositionally biased region" description="Polar residues" evidence="1">
    <location>
        <begin position="142"/>
        <end position="158"/>
    </location>
</feature>
<dbReference type="Proteomes" id="UP000504637">
    <property type="component" value="Unplaced"/>
</dbReference>
<feature type="region of interest" description="Disordered" evidence="1">
    <location>
        <begin position="114"/>
        <end position="208"/>
    </location>
</feature>
<feature type="compositionally biased region" description="Polar residues" evidence="1">
    <location>
        <begin position="172"/>
        <end position="194"/>
    </location>
</feature>
<dbReference type="PANTHER" id="PTHR28042:SF1">
    <property type="entry name" value="E3 UBIQUITIN-PROTEIN LIGASE COMPLEX SLX5-SLX8 SUBUNIT SLX5"/>
    <property type="match status" value="1"/>
</dbReference>
<proteinExistence type="predicted"/>
<evidence type="ECO:0000313" key="3">
    <source>
        <dbReference type="RefSeq" id="XP_033456896.1"/>
    </source>
</evidence>
<dbReference type="GeneID" id="54363398"/>
<evidence type="ECO:0000256" key="1">
    <source>
        <dbReference type="SAM" id="MobiDB-lite"/>
    </source>
</evidence>
<dbReference type="GO" id="GO:0004842">
    <property type="term" value="F:ubiquitin-protein transferase activity"/>
    <property type="evidence" value="ECO:0007669"/>
    <property type="project" value="TreeGrafter"/>
</dbReference>
<name>A0A6J3LVR9_9PEZI</name>
<feature type="compositionally biased region" description="Basic and acidic residues" evidence="1">
    <location>
        <begin position="1"/>
        <end position="14"/>
    </location>
</feature>
<dbReference type="GO" id="GO:0033768">
    <property type="term" value="C:SUMO-targeted ubiquitin ligase complex"/>
    <property type="evidence" value="ECO:0007669"/>
    <property type="project" value="TreeGrafter"/>
</dbReference>